<dbReference type="EMBL" id="FR845719">
    <property type="protein sequence ID" value="CCA55155.1"/>
    <property type="molecule type" value="Genomic_DNA"/>
</dbReference>
<dbReference type="GO" id="GO:0016020">
    <property type="term" value="C:membrane"/>
    <property type="evidence" value="ECO:0007669"/>
    <property type="project" value="TreeGrafter"/>
</dbReference>
<feature type="region of interest" description="Disordered" evidence="1">
    <location>
        <begin position="1"/>
        <end position="27"/>
    </location>
</feature>
<feature type="compositionally biased region" description="Low complexity" evidence="1">
    <location>
        <begin position="13"/>
        <end position="27"/>
    </location>
</feature>
<keyword evidence="4" id="KW-1185">Reference proteome</keyword>
<dbReference type="PRINTS" id="PR00111">
    <property type="entry name" value="ABHYDROLASE"/>
</dbReference>
<dbReference type="GO" id="GO:0003824">
    <property type="term" value="F:catalytic activity"/>
    <property type="evidence" value="ECO:0007669"/>
    <property type="project" value="UniProtKB-ARBA"/>
</dbReference>
<evidence type="ECO:0000259" key="2">
    <source>
        <dbReference type="Pfam" id="PF12697"/>
    </source>
</evidence>
<dbReference type="GeneID" id="51862449"/>
<protein>
    <submittedName>
        <fullName evidence="3">Carboxylesterase</fullName>
    </submittedName>
</protein>
<organism evidence="3 4">
    <name type="scientific">Streptomyces venezuelae (strain ATCC 10712 / CBS 650.69 / DSM 40230 / JCM 4526 / NBRC 13096 / PD 04745)</name>
    <dbReference type="NCBI Taxonomy" id="953739"/>
    <lineage>
        <taxon>Bacteria</taxon>
        <taxon>Bacillati</taxon>
        <taxon>Actinomycetota</taxon>
        <taxon>Actinomycetes</taxon>
        <taxon>Kitasatosporales</taxon>
        <taxon>Streptomycetaceae</taxon>
        <taxon>Streptomyces</taxon>
    </lineage>
</organism>
<dbReference type="HOGENOM" id="CLU_020336_27_2_11"/>
<dbReference type="InterPro" id="IPR029058">
    <property type="entry name" value="AB_hydrolase_fold"/>
</dbReference>
<name>F2RJE5_STRVP</name>
<dbReference type="eggNOG" id="COG0596">
    <property type="taxonomic scope" value="Bacteria"/>
</dbReference>
<reference evidence="3 4" key="1">
    <citation type="journal article" date="2011" name="BMC Genomics">
        <title>Genome-wide analysis of the role of GlnR in Streptomyces venezuelae provides new insights into global nitrogen regulation in actinomycetes.</title>
        <authorList>
            <person name="Pullan S.T."/>
            <person name="Bibb M.J."/>
            <person name="Merrick M."/>
        </authorList>
    </citation>
    <scope>NUCLEOTIDE SEQUENCE [LARGE SCALE GENOMIC DNA]</scope>
    <source>
        <strain evidence="3">ATCC 10712</strain>
    </source>
</reference>
<proteinExistence type="predicted"/>
<accession>F2RJE5</accession>
<dbReference type="Gene3D" id="3.40.50.1820">
    <property type="entry name" value="alpha/beta hydrolase"/>
    <property type="match status" value="1"/>
</dbReference>
<dbReference type="OrthoDB" id="5513277at2"/>
<evidence type="ECO:0000313" key="4">
    <source>
        <dbReference type="Proteomes" id="UP000006854"/>
    </source>
</evidence>
<dbReference type="PATRIC" id="fig|953739.5.peg.4023"/>
<gene>
    <name evidence="3" type="ordered locus">SVEN_1868</name>
</gene>
<sequence length="303" mass="31391">MPPAADSAHDSASDSAAPAPAPASAPASASAFDSAYDELLAAWPRSTTVAELPTPYGATHLLRHGPEDGPPVLLLPGGGSTAASWRTTAEALGATHRVYAVDLVGGPGRSRPDGRPIRTAADLTAWLDAVLDGLGLSSAAFCGHSYGGWIALRYALAAPDRTDRLALLDPTGCFAGFRPGYLLRALPTLLRPTAARTAAFLAWESGGAEHDPLVRRLDALAAERPSRRPVTGPRPTPAELAALRPPALVLLAEGSRAHDAREVAQRAKALGLRTDTVPGATHHTLPATLPPRALEVLTAFLTP</sequence>
<dbReference type="Pfam" id="PF12697">
    <property type="entry name" value="Abhydrolase_6"/>
    <property type="match status" value="1"/>
</dbReference>
<dbReference type="PANTHER" id="PTHR43798">
    <property type="entry name" value="MONOACYLGLYCEROL LIPASE"/>
    <property type="match status" value="1"/>
</dbReference>
<evidence type="ECO:0000256" key="1">
    <source>
        <dbReference type="SAM" id="MobiDB-lite"/>
    </source>
</evidence>
<dbReference type="InterPro" id="IPR000073">
    <property type="entry name" value="AB_hydrolase_1"/>
</dbReference>
<dbReference type="Proteomes" id="UP000006854">
    <property type="component" value="Chromosome"/>
</dbReference>
<dbReference type="STRING" id="953739.SVEN_1868"/>
<dbReference type="RefSeq" id="WP_015033073.1">
    <property type="nucleotide sequence ID" value="NC_018750.1"/>
</dbReference>
<dbReference type="SUPFAM" id="SSF53474">
    <property type="entry name" value="alpha/beta-Hydrolases"/>
    <property type="match status" value="1"/>
</dbReference>
<evidence type="ECO:0000313" key="3">
    <source>
        <dbReference type="EMBL" id="CCA55155.1"/>
    </source>
</evidence>
<feature type="domain" description="AB hydrolase-1" evidence="2">
    <location>
        <begin position="72"/>
        <end position="286"/>
    </location>
</feature>
<dbReference type="KEGG" id="sve:SVEN_1868"/>
<dbReference type="PANTHER" id="PTHR43798:SF33">
    <property type="entry name" value="HYDROLASE, PUTATIVE (AFU_ORTHOLOGUE AFUA_2G14860)-RELATED"/>
    <property type="match status" value="1"/>
</dbReference>
<dbReference type="AlphaFoldDB" id="F2RJE5"/>
<dbReference type="InterPro" id="IPR050266">
    <property type="entry name" value="AB_hydrolase_sf"/>
</dbReference>